<organism evidence="3 4">
    <name type="scientific">Embleya hyalina</name>
    <dbReference type="NCBI Taxonomy" id="516124"/>
    <lineage>
        <taxon>Bacteria</taxon>
        <taxon>Bacillati</taxon>
        <taxon>Actinomycetota</taxon>
        <taxon>Actinomycetes</taxon>
        <taxon>Kitasatosporales</taxon>
        <taxon>Streptomycetaceae</taxon>
        <taxon>Embleya</taxon>
    </lineage>
</organism>
<gene>
    <name evidence="3" type="ORF">EHYA_02817</name>
</gene>
<feature type="compositionally biased region" description="Polar residues" evidence="1">
    <location>
        <begin position="683"/>
        <end position="697"/>
    </location>
</feature>
<dbReference type="OrthoDB" id="3846495at2"/>
<dbReference type="EMBL" id="BIFH01000017">
    <property type="protein sequence ID" value="GCD95148.1"/>
    <property type="molecule type" value="Genomic_DNA"/>
</dbReference>
<keyword evidence="4" id="KW-1185">Reference proteome</keyword>
<name>A0A401YKN1_9ACTN</name>
<dbReference type="SUPFAM" id="SSF52540">
    <property type="entry name" value="P-loop containing nucleoside triphosphate hydrolases"/>
    <property type="match status" value="1"/>
</dbReference>
<dbReference type="RefSeq" id="WP_126637302.1">
    <property type="nucleotide sequence ID" value="NZ_BIFH01000017.1"/>
</dbReference>
<dbReference type="Gene3D" id="3.40.50.300">
    <property type="entry name" value="P-loop containing nucleotide triphosphate hydrolases"/>
    <property type="match status" value="1"/>
</dbReference>
<feature type="region of interest" description="Disordered" evidence="1">
    <location>
        <begin position="156"/>
        <end position="185"/>
    </location>
</feature>
<keyword evidence="2" id="KW-0472">Membrane</keyword>
<sequence>MNGGGRQRPEEDGERHFEDEPPRPSADDREVSGGDSRSDSWGDDAYLDELFGPRPERGASPPRADSDDSGGFGTDRSGAVAAGFDAAKPGVSAPGFGADGSGGPPSGRSESIRIDDDRSDPAPSGRSGTDEPGPSVLRLYAGDLLLTFGGADGTDVAPVPAGARPPRPSRLPGSVPSTGPEPLGRGAEIAELTGLLQRGTSVRIGGPASSGRTTLLRRLAALDPAHAPDGVILLDGRRRGLDDLLQQLHDACFGGPAYRPTRAQLARILVDVAALVVIDDLDIGQEDVAELLRIAPECAFLVAGPELVDPIARRDSPLHEITLRGLPQEASLDLLRRVAGRELDDEELSWASALWFQVGGHPGRFVQAGALLARRERGRYGLLDDGAADGFGELPSPGEPRQFVPRLVPLVSASAQQVLRLASALDGELPDPVHLPALTGAVDAVGAADELVEAGLAAHEFGRYRLTGGTAEAVASIVRGPSSWAVAAIQHFTWWVSHPSVTPAEIAREADTILACLRESERLGKAGSARALARASAPAFGASARWDTWGEVLDLGLASAREAGASAAAEHAWFRHELAILALCTGDPEGAREEAVAATRMRDVASDKRGLAADRRVLALAGGDRAAVAAAGQEGAAGAERGGIGRRGVLMTAGAAVVLVVTLAAVVAMGSDSPDRGDHRNPVGSTGSATYDPNTPNRGPEADPKVDRDKPPPPTGSRKPGAAGATSSVATTARETTAPSTSAPATAPRSSTPANSASQSTSSAPTSAPSSTRAPSPTSTTPESPAGDVKLPVGG</sequence>
<dbReference type="AlphaFoldDB" id="A0A401YKN1"/>
<evidence type="ECO:0000256" key="1">
    <source>
        <dbReference type="SAM" id="MobiDB-lite"/>
    </source>
</evidence>
<dbReference type="InterPro" id="IPR027417">
    <property type="entry name" value="P-loop_NTPase"/>
</dbReference>
<keyword evidence="2" id="KW-0812">Transmembrane</keyword>
<feature type="transmembrane region" description="Helical" evidence="2">
    <location>
        <begin position="649"/>
        <end position="670"/>
    </location>
</feature>
<proteinExistence type="predicted"/>
<feature type="region of interest" description="Disordered" evidence="1">
    <location>
        <begin position="1"/>
        <end position="136"/>
    </location>
</feature>
<evidence type="ECO:0000313" key="4">
    <source>
        <dbReference type="Proteomes" id="UP000286931"/>
    </source>
</evidence>
<keyword evidence="2" id="KW-1133">Transmembrane helix</keyword>
<accession>A0A401YKN1</accession>
<feature type="compositionally biased region" description="Basic and acidic residues" evidence="1">
    <location>
        <begin position="700"/>
        <end position="711"/>
    </location>
</feature>
<feature type="compositionally biased region" description="Basic and acidic residues" evidence="1">
    <location>
        <begin position="110"/>
        <end position="120"/>
    </location>
</feature>
<comment type="caution">
    <text evidence="3">The sequence shown here is derived from an EMBL/GenBank/DDBJ whole genome shotgun (WGS) entry which is preliminary data.</text>
</comment>
<reference evidence="3 4" key="1">
    <citation type="submission" date="2018-12" db="EMBL/GenBank/DDBJ databases">
        <title>Draft genome sequence of Embleya hyalina NBRC 13850T.</title>
        <authorList>
            <person name="Komaki H."/>
            <person name="Hosoyama A."/>
            <person name="Kimura A."/>
            <person name="Ichikawa N."/>
            <person name="Tamura T."/>
        </authorList>
    </citation>
    <scope>NUCLEOTIDE SEQUENCE [LARGE SCALE GENOMIC DNA]</scope>
    <source>
        <strain evidence="3 4">NBRC 13850</strain>
    </source>
</reference>
<feature type="region of interest" description="Disordered" evidence="1">
    <location>
        <begin position="670"/>
        <end position="795"/>
    </location>
</feature>
<evidence type="ECO:0000313" key="3">
    <source>
        <dbReference type="EMBL" id="GCD95148.1"/>
    </source>
</evidence>
<feature type="compositionally biased region" description="Basic and acidic residues" evidence="1">
    <location>
        <begin position="7"/>
        <end position="40"/>
    </location>
</feature>
<dbReference type="Proteomes" id="UP000286931">
    <property type="component" value="Unassembled WGS sequence"/>
</dbReference>
<feature type="compositionally biased region" description="Low complexity" evidence="1">
    <location>
        <begin position="721"/>
        <end position="786"/>
    </location>
</feature>
<evidence type="ECO:0000256" key="2">
    <source>
        <dbReference type="SAM" id="Phobius"/>
    </source>
</evidence>
<protein>
    <submittedName>
        <fullName evidence="3">ATPase AAA</fullName>
    </submittedName>
</protein>